<dbReference type="EMBL" id="CP032509">
    <property type="protein sequence ID" value="AZN71531.1"/>
    <property type="molecule type" value="Genomic_DNA"/>
</dbReference>
<protein>
    <submittedName>
        <fullName evidence="1">Uncharacterized protein</fullName>
    </submittedName>
</protein>
<dbReference type="KEGG" id="abaw:D5400_09860"/>
<evidence type="ECO:0000313" key="1">
    <source>
        <dbReference type="EMBL" id="AZN71531.1"/>
    </source>
</evidence>
<dbReference type="OrthoDB" id="271709at2"/>
<dbReference type="RefSeq" id="WP_126009840.1">
    <property type="nucleotide sequence ID" value="NZ_CP032509.1"/>
</dbReference>
<reference evidence="1 2" key="1">
    <citation type="submission" date="2018-09" db="EMBL/GenBank/DDBJ databases">
        <title>Marinorhizobium profundi gen. nov., sp. nov., isolated from a deep-sea sediment sample from the New Britain Trench and proposal of Marinorhizobiaceae fam. nov. in the order Rhizobiales of the class Alphaproteobacteria.</title>
        <authorList>
            <person name="Cao J."/>
        </authorList>
    </citation>
    <scope>NUCLEOTIDE SEQUENCE [LARGE SCALE GENOMIC DNA]</scope>
    <source>
        <strain evidence="1 2">WS11</strain>
    </source>
</reference>
<dbReference type="Proteomes" id="UP000268192">
    <property type="component" value="Chromosome"/>
</dbReference>
<dbReference type="AlphaFoldDB" id="A0A3Q8XNB3"/>
<proteinExistence type="predicted"/>
<name>A0A3Q8XNB3_9HYPH</name>
<keyword evidence="2" id="KW-1185">Reference proteome</keyword>
<accession>A0A3Q8XNB3</accession>
<sequence>MSLLVQSLVHSQRDIYLTFADTIRAFASGGGWLDLATFLPMAIVFGAVHAPTPGHRLEASSTPLIGKA</sequence>
<gene>
    <name evidence="1" type="ORF">D5400_09860</name>
</gene>
<evidence type="ECO:0000313" key="2">
    <source>
        <dbReference type="Proteomes" id="UP000268192"/>
    </source>
</evidence>
<organism evidence="1 2">
    <name type="scientific">Georhizobium profundi</name>
    <dbReference type="NCBI Taxonomy" id="2341112"/>
    <lineage>
        <taxon>Bacteria</taxon>
        <taxon>Pseudomonadati</taxon>
        <taxon>Pseudomonadota</taxon>
        <taxon>Alphaproteobacteria</taxon>
        <taxon>Hyphomicrobiales</taxon>
        <taxon>Rhizobiaceae</taxon>
        <taxon>Georhizobium</taxon>
    </lineage>
</organism>